<comment type="caution">
    <text evidence="2">The sequence shown here is derived from an EMBL/GenBank/DDBJ whole genome shotgun (WGS) entry which is preliminary data.</text>
</comment>
<name>A0ABY2AFG8_9GAMM</name>
<feature type="transmembrane region" description="Helical" evidence="1">
    <location>
        <begin position="12"/>
        <end position="31"/>
    </location>
</feature>
<organism evidence="2 3">
    <name type="scientific">Corallincola luteus</name>
    <dbReference type="NCBI Taxonomy" id="1775177"/>
    <lineage>
        <taxon>Bacteria</taxon>
        <taxon>Pseudomonadati</taxon>
        <taxon>Pseudomonadota</taxon>
        <taxon>Gammaproteobacteria</taxon>
        <taxon>Alteromonadales</taxon>
        <taxon>Psychromonadaceae</taxon>
        <taxon>Corallincola</taxon>
    </lineage>
</organism>
<protein>
    <submittedName>
        <fullName evidence="2">Uncharacterized protein</fullName>
    </submittedName>
</protein>
<dbReference type="EMBL" id="SJXE01000026">
    <property type="protein sequence ID" value="TCI01078.1"/>
    <property type="molecule type" value="Genomic_DNA"/>
</dbReference>
<accession>A0ABY2AFG8</accession>
<keyword evidence="3" id="KW-1185">Reference proteome</keyword>
<reference evidence="2 3" key="1">
    <citation type="submission" date="2019-02" db="EMBL/GenBank/DDBJ databases">
        <title>Corallincola luteus sp. nov., a marine bacterium isolated from surface sediment of Bohai Sea in China.</title>
        <authorList>
            <person name="Ren Q."/>
        </authorList>
    </citation>
    <scope>NUCLEOTIDE SEQUENCE [LARGE SCALE GENOMIC DNA]</scope>
    <source>
        <strain evidence="2 3">DASS28</strain>
    </source>
</reference>
<evidence type="ECO:0000256" key="1">
    <source>
        <dbReference type="SAM" id="Phobius"/>
    </source>
</evidence>
<gene>
    <name evidence="2" type="ORF">EZV61_19320</name>
</gene>
<dbReference type="Proteomes" id="UP000292554">
    <property type="component" value="Unassembled WGS sequence"/>
</dbReference>
<evidence type="ECO:0000313" key="2">
    <source>
        <dbReference type="EMBL" id="TCI01078.1"/>
    </source>
</evidence>
<evidence type="ECO:0000313" key="3">
    <source>
        <dbReference type="Proteomes" id="UP000292554"/>
    </source>
</evidence>
<sequence>MKSADGVPPQKQFYIGVLVTLFIVFVSLIFTNDDKDDRFRLLFSGFHEGEIERINIKIGNSIWDIVNPQLKLSTLDRKELKFIVPNELGFLNLTLWYDNGKKYSLSNIEYRAGESNYITLTGDKIINVKAHWQ</sequence>
<keyword evidence="1" id="KW-0472">Membrane</keyword>
<keyword evidence="1" id="KW-0812">Transmembrane</keyword>
<proteinExistence type="predicted"/>
<dbReference type="RefSeq" id="WP_131417677.1">
    <property type="nucleotide sequence ID" value="NZ_SJXE01000026.1"/>
</dbReference>
<keyword evidence="1" id="KW-1133">Transmembrane helix</keyword>